<dbReference type="PANTHER" id="PTHR23501">
    <property type="entry name" value="MAJOR FACILITATOR SUPERFAMILY"/>
    <property type="match status" value="1"/>
</dbReference>
<dbReference type="EMBL" id="AZNH01000062">
    <property type="protein sequence ID" value="KID83331.1"/>
    <property type="molecule type" value="Genomic_DNA"/>
</dbReference>
<keyword evidence="2 6" id="KW-0812">Transmembrane</keyword>
<dbReference type="HOGENOM" id="CLU_1768539_0_0_1"/>
<proteinExistence type="predicted"/>
<keyword evidence="3 6" id="KW-1133">Transmembrane helix</keyword>
<reference evidence="7 8" key="1">
    <citation type="journal article" date="2014" name="Proc. Natl. Acad. Sci. U.S.A.">
        <title>Trajectory and genomic determinants of fungal-pathogen speciation and host adaptation.</title>
        <authorList>
            <person name="Hu X."/>
            <person name="Xiao G."/>
            <person name="Zheng P."/>
            <person name="Shang Y."/>
            <person name="Su Y."/>
            <person name="Zhang X."/>
            <person name="Liu X."/>
            <person name="Zhan S."/>
            <person name="St Leger R.J."/>
            <person name="Wang C."/>
        </authorList>
    </citation>
    <scope>NUCLEOTIDE SEQUENCE [LARGE SCALE GENOMIC DNA]</scope>
    <source>
        <strain evidence="7 8">ARSEF 977</strain>
    </source>
</reference>
<name>A0A0B4H0L8_METGA</name>
<evidence type="ECO:0000256" key="1">
    <source>
        <dbReference type="ARBA" id="ARBA00004141"/>
    </source>
</evidence>
<evidence type="ECO:0000256" key="6">
    <source>
        <dbReference type="SAM" id="Phobius"/>
    </source>
</evidence>
<feature type="compositionally biased region" description="Polar residues" evidence="5">
    <location>
        <begin position="127"/>
        <end position="147"/>
    </location>
</feature>
<feature type="transmembrane region" description="Helical" evidence="6">
    <location>
        <begin position="20"/>
        <end position="39"/>
    </location>
</feature>
<feature type="region of interest" description="Disordered" evidence="5">
    <location>
        <begin position="114"/>
        <end position="147"/>
    </location>
</feature>
<gene>
    <name evidence="7" type="ORF">MGU_09422</name>
</gene>
<keyword evidence="4 6" id="KW-0472">Membrane</keyword>
<sequence length="147" mass="16142">MQETFLDEDRAVATGTRKFLRSLGSVVGVAASTSTYYAVLDKALWHTVPDSLRVRVLDGTWRIGEKSTEQFESDILDARMEGFRAVFITLVPLMVLCLLASLFVADVILKGDAGKEESKGQDEESQSAESTTMRGSDVSVSMQAERD</sequence>
<comment type="caution">
    <text evidence="7">The sequence shown here is derived from an EMBL/GenBank/DDBJ whole genome shotgun (WGS) entry which is preliminary data.</text>
</comment>
<keyword evidence="8" id="KW-1185">Reference proteome</keyword>
<dbReference type="GO" id="GO:0022857">
    <property type="term" value="F:transmembrane transporter activity"/>
    <property type="evidence" value="ECO:0007669"/>
    <property type="project" value="TreeGrafter"/>
</dbReference>
<dbReference type="GO" id="GO:0005886">
    <property type="term" value="C:plasma membrane"/>
    <property type="evidence" value="ECO:0007669"/>
    <property type="project" value="TreeGrafter"/>
</dbReference>
<dbReference type="AlphaFoldDB" id="A0A0B4H0L8"/>
<evidence type="ECO:0000313" key="8">
    <source>
        <dbReference type="Proteomes" id="UP000031192"/>
    </source>
</evidence>
<evidence type="ECO:0000256" key="2">
    <source>
        <dbReference type="ARBA" id="ARBA00022692"/>
    </source>
</evidence>
<accession>A0A0B4H0L8</accession>
<evidence type="ECO:0000313" key="7">
    <source>
        <dbReference type="EMBL" id="KID83331.1"/>
    </source>
</evidence>
<dbReference type="PANTHER" id="PTHR23501:SF78">
    <property type="entry name" value="MAJOR FACILITATOR SUPERFAMILY (MFS) PROFILE DOMAIN-CONTAINING PROTEIN-RELATED"/>
    <property type="match status" value="1"/>
</dbReference>
<dbReference type="Proteomes" id="UP000031192">
    <property type="component" value="Unassembled WGS sequence"/>
</dbReference>
<evidence type="ECO:0000256" key="3">
    <source>
        <dbReference type="ARBA" id="ARBA00022989"/>
    </source>
</evidence>
<evidence type="ECO:0000256" key="4">
    <source>
        <dbReference type="ARBA" id="ARBA00023136"/>
    </source>
</evidence>
<protein>
    <submittedName>
        <fullName evidence="7">Uncharacterized protein</fullName>
    </submittedName>
</protein>
<feature type="transmembrane region" description="Helical" evidence="6">
    <location>
        <begin position="85"/>
        <end position="109"/>
    </location>
</feature>
<evidence type="ECO:0000256" key="5">
    <source>
        <dbReference type="SAM" id="MobiDB-lite"/>
    </source>
</evidence>
<comment type="subcellular location">
    <subcellularLocation>
        <location evidence="1">Membrane</location>
        <topology evidence="1">Multi-pass membrane protein</topology>
    </subcellularLocation>
</comment>
<organism evidence="7 8">
    <name type="scientific">Metarhizium guizhouense (strain ARSEF 977)</name>
    <dbReference type="NCBI Taxonomy" id="1276136"/>
    <lineage>
        <taxon>Eukaryota</taxon>
        <taxon>Fungi</taxon>
        <taxon>Dikarya</taxon>
        <taxon>Ascomycota</taxon>
        <taxon>Pezizomycotina</taxon>
        <taxon>Sordariomycetes</taxon>
        <taxon>Hypocreomycetidae</taxon>
        <taxon>Hypocreales</taxon>
        <taxon>Clavicipitaceae</taxon>
        <taxon>Metarhizium</taxon>
    </lineage>
</organism>